<gene>
    <name evidence="2" type="ORF">Vau01_010880</name>
</gene>
<protein>
    <submittedName>
        <fullName evidence="2">Uncharacterized protein</fullName>
    </submittedName>
</protein>
<feature type="region of interest" description="Disordered" evidence="1">
    <location>
        <begin position="1"/>
        <end position="32"/>
    </location>
</feature>
<dbReference type="AlphaFoldDB" id="A0A8J3YZR3"/>
<dbReference type="Proteomes" id="UP000612585">
    <property type="component" value="Unassembled WGS sequence"/>
</dbReference>
<evidence type="ECO:0000256" key="1">
    <source>
        <dbReference type="SAM" id="MobiDB-lite"/>
    </source>
</evidence>
<dbReference type="EMBL" id="BOPG01000008">
    <property type="protein sequence ID" value="GIJ53572.1"/>
    <property type="molecule type" value="Genomic_DNA"/>
</dbReference>
<name>A0A8J3YZR3_9ACTN</name>
<evidence type="ECO:0000313" key="2">
    <source>
        <dbReference type="EMBL" id="GIJ53572.1"/>
    </source>
</evidence>
<comment type="caution">
    <text evidence="2">The sequence shown here is derived from an EMBL/GenBank/DDBJ whole genome shotgun (WGS) entry which is preliminary data.</text>
</comment>
<keyword evidence="3" id="KW-1185">Reference proteome</keyword>
<accession>A0A8J3YZR3</accession>
<evidence type="ECO:0000313" key="3">
    <source>
        <dbReference type="Proteomes" id="UP000612585"/>
    </source>
</evidence>
<organism evidence="2 3">
    <name type="scientific">Virgisporangium aurantiacum</name>
    <dbReference type="NCBI Taxonomy" id="175570"/>
    <lineage>
        <taxon>Bacteria</taxon>
        <taxon>Bacillati</taxon>
        <taxon>Actinomycetota</taxon>
        <taxon>Actinomycetes</taxon>
        <taxon>Micromonosporales</taxon>
        <taxon>Micromonosporaceae</taxon>
        <taxon>Virgisporangium</taxon>
    </lineage>
</organism>
<sequence>MGTARGIVGDVCDQKPPTGAWLPRQRHGQVVDSDQPLLKRRNDERGRLMVGGRPLRGVDDRTSGHGARWRGRSMEFVGSEQSGAVNHRERRRVVVTQATGQQRPSAPAATSR</sequence>
<feature type="compositionally biased region" description="Polar residues" evidence="1">
    <location>
        <begin position="96"/>
        <end position="112"/>
    </location>
</feature>
<proteinExistence type="predicted"/>
<feature type="region of interest" description="Disordered" evidence="1">
    <location>
        <begin position="78"/>
        <end position="112"/>
    </location>
</feature>
<reference evidence="2" key="1">
    <citation type="submission" date="2021-01" db="EMBL/GenBank/DDBJ databases">
        <title>Whole genome shotgun sequence of Virgisporangium aurantiacum NBRC 16421.</title>
        <authorList>
            <person name="Komaki H."/>
            <person name="Tamura T."/>
        </authorList>
    </citation>
    <scope>NUCLEOTIDE SEQUENCE</scope>
    <source>
        <strain evidence="2">NBRC 16421</strain>
    </source>
</reference>